<dbReference type="OrthoDB" id="2269493at2759"/>
<dbReference type="GO" id="GO:0008270">
    <property type="term" value="F:zinc ion binding"/>
    <property type="evidence" value="ECO:0007669"/>
    <property type="project" value="UniProtKB-KW"/>
</dbReference>
<dbReference type="InterPro" id="IPR001878">
    <property type="entry name" value="Znf_CCHC"/>
</dbReference>
<dbReference type="InterPro" id="IPR036875">
    <property type="entry name" value="Znf_CCHC_sf"/>
</dbReference>
<keyword evidence="1" id="KW-0862">Zinc</keyword>
<dbReference type="EMBL" id="LT553327">
    <property type="protein sequence ID" value="SAM00604.1"/>
    <property type="molecule type" value="Genomic_DNA"/>
</dbReference>
<evidence type="ECO:0000313" key="4">
    <source>
        <dbReference type="EMBL" id="SAM00604.1"/>
    </source>
</evidence>
<keyword evidence="1" id="KW-0479">Metal-binding</keyword>
<evidence type="ECO:0000259" key="3">
    <source>
        <dbReference type="PROSITE" id="PS50158"/>
    </source>
</evidence>
<keyword evidence="5" id="KW-1185">Reference proteome</keyword>
<dbReference type="STRING" id="4829.A0A163JNX7"/>
<name>A0A163JNX7_ABSGL</name>
<dbReference type="SMART" id="SM00343">
    <property type="entry name" value="ZnF_C2HC"/>
    <property type="match status" value="2"/>
</dbReference>
<organism evidence="4">
    <name type="scientific">Absidia glauca</name>
    <name type="common">Pin mould</name>
    <dbReference type="NCBI Taxonomy" id="4829"/>
    <lineage>
        <taxon>Eukaryota</taxon>
        <taxon>Fungi</taxon>
        <taxon>Fungi incertae sedis</taxon>
        <taxon>Mucoromycota</taxon>
        <taxon>Mucoromycotina</taxon>
        <taxon>Mucoromycetes</taxon>
        <taxon>Mucorales</taxon>
        <taxon>Cunninghamellaceae</taxon>
        <taxon>Absidia</taxon>
    </lineage>
</organism>
<keyword evidence="1" id="KW-0863">Zinc-finger</keyword>
<evidence type="ECO:0000256" key="2">
    <source>
        <dbReference type="SAM" id="MobiDB-lite"/>
    </source>
</evidence>
<dbReference type="InterPro" id="IPR025476">
    <property type="entry name" value="Helitron_helicase-like"/>
</dbReference>
<evidence type="ECO:0000313" key="5">
    <source>
        <dbReference type="Proteomes" id="UP000078561"/>
    </source>
</evidence>
<feature type="region of interest" description="Disordered" evidence="2">
    <location>
        <begin position="1003"/>
        <end position="1030"/>
    </location>
</feature>
<accession>A0A163JNX7</accession>
<gene>
    <name evidence="4" type="primary">ABSGL_06319.1 scaffold 8126</name>
</gene>
<dbReference type="Gene3D" id="4.10.60.10">
    <property type="entry name" value="Zinc finger, CCHC-type"/>
    <property type="match status" value="1"/>
</dbReference>
<dbReference type="PROSITE" id="PS50158">
    <property type="entry name" value="ZF_CCHC"/>
    <property type="match status" value="2"/>
</dbReference>
<evidence type="ECO:0000256" key="1">
    <source>
        <dbReference type="PROSITE-ProRule" id="PRU00047"/>
    </source>
</evidence>
<sequence>MFPAISFNKLDTSVSELLRRHHRDELPKMIRVHLTGIPYEEEDVLVEKLRTSIQRYGNVCQLQMFRQSDVFEGKVSALLDTQDDTMASYEPLQRMLYVSAWETFVPASYKGAPPVCYHCHQSGHVKLDCPILQAVKCFRCKGTGHIARYCTNSDAGFDTPQKRTDHEQDTRNEAASLRRCEQHLPAFYCAMCYVLLYKHECVYIRHGHRFGFTYYCELFGRPPIYNGQHEICVCKLHSKQIGKQTAPLPFPGPLVPESLQMNHRERAVLAPIKFMHMGIRKNSVMAGRMGHYEFSGEAWLKNNYEFAEMIYSDLNGLQFCDGDKRQNIRTTLTKQVFAKLRLMNPILTAFDDTHIKEFLISHHIHVNDSHVKRRTTGWTNKTLISSSMDSPALGDYAHHIADAVIGKDANNGYVNYSANSLMPMAFPHLFTNGRGHYAVRKRHYDRQLQHLEEQYDGVPTATKSNMTLKKYAKQILMSADRRFARDPAFIFFLLDMLERIYTSSTGQACRTLNPATNTMTINEDVTSVVPHTIRSSAAYKKSKFLDLECMFDTYGEPQLFLTFTCNDRSPDILRATFGGEPWEGPVLFSLHYKRKCHEILNSHIKKDKFARLIGKVKESAWVVEIQDRGFPHMHILLWTHKTADELARLDDLVTAEMPSPASPLYSKALLPTPVAASATPTTTPGTQRTMLMAVTSIRETKVVPQSILTIRTCSVFLTSTWTFKLTLAAKLYTTYAKYVTKDDSVRDLTISTVHATNSSPASAVPDEFQSKKDHMRGCVLGSIECVYHIMGWQLSHFSRGVIYIHTGLVEEDRRQLKANILDLDDDCTSIFVKSQLERYQAKKKHTTITYLKESIGYDTSDSVKAHWKYLQHDTKYIAIGFARKSPTDETKESRIRLLQLMVNKLYSRGKVSPKQDNDGEIISGRPITKYGNPQVKEGFVIKDILYKGVPANDGAKDKLIRLSASQIPFFASRQELSDGLRPVPWTVWESLPSETSPVQRLLRRSGSKHHQTTGHTRVNHKRKQRRVTPRAPRLIKERWTKANMKRSWLQTRTTPLQQSQNATDPSASATLNIANIYAPTQRDSPEKKNYFYNAMPTWPVFINASILDDWILLGDSNVNLHNPVLPSWLSTWNEWRHTHFTNRARA</sequence>
<dbReference type="AlphaFoldDB" id="A0A163JNX7"/>
<dbReference type="Proteomes" id="UP000078561">
    <property type="component" value="Unassembled WGS sequence"/>
</dbReference>
<feature type="domain" description="CCHC-type" evidence="3">
    <location>
        <begin position="116"/>
        <end position="130"/>
    </location>
</feature>
<dbReference type="GO" id="GO:0003676">
    <property type="term" value="F:nucleic acid binding"/>
    <property type="evidence" value="ECO:0007669"/>
    <property type="project" value="InterPro"/>
</dbReference>
<dbReference type="SUPFAM" id="SSF57756">
    <property type="entry name" value="Retrovirus zinc finger-like domains"/>
    <property type="match status" value="1"/>
</dbReference>
<proteinExistence type="predicted"/>
<feature type="domain" description="CCHC-type" evidence="3">
    <location>
        <begin position="136"/>
        <end position="152"/>
    </location>
</feature>
<dbReference type="Pfam" id="PF14214">
    <property type="entry name" value="Helitron_like_N"/>
    <property type="match status" value="1"/>
</dbReference>
<protein>
    <recommendedName>
        <fullName evidence="3">CCHC-type domain-containing protein</fullName>
    </recommendedName>
</protein>
<feature type="compositionally biased region" description="Basic residues" evidence="2">
    <location>
        <begin position="1003"/>
        <end position="1028"/>
    </location>
</feature>
<dbReference type="InParanoid" id="A0A163JNX7"/>
<reference evidence="4" key="1">
    <citation type="submission" date="2016-04" db="EMBL/GenBank/DDBJ databases">
        <authorList>
            <person name="Evans L.H."/>
            <person name="Alamgir A."/>
            <person name="Owens N."/>
            <person name="Weber N.D."/>
            <person name="Virtaneva K."/>
            <person name="Barbian K."/>
            <person name="Babar A."/>
            <person name="Rosenke K."/>
        </authorList>
    </citation>
    <scope>NUCLEOTIDE SEQUENCE [LARGE SCALE GENOMIC DNA]</scope>
    <source>
        <strain evidence="4">CBS 101.48</strain>
    </source>
</reference>